<evidence type="ECO:0000313" key="6">
    <source>
        <dbReference type="EMBL" id="KAJ8534249.1"/>
    </source>
</evidence>
<dbReference type="PANTHER" id="PTHR10634">
    <property type="entry name" value="AN1-TYPE ZINC FINGER PROTEIN"/>
    <property type="match status" value="1"/>
</dbReference>
<reference evidence="7" key="1">
    <citation type="journal article" date="2023" name="Proc. Natl. Acad. Sci. U.S.A.">
        <title>Genomic and structural basis for evolution of tropane alkaloid biosynthesis.</title>
        <authorList>
            <person name="Wanga Y.-J."/>
            <person name="Taina T."/>
            <person name="Yua J.-Y."/>
            <person name="Lia J."/>
            <person name="Xua B."/>
            <person name="Chenc J."/>
            <person name="D'Auriad J.C."/>
            <person name="Huanga J.-P."/>
            <person name="Huanga S.-X."/>
        </authorList>
    </citation>
    <scope>NUCLEOTIDE SEQUENCE [LARGE SCALE GENOMIC DNA]</scope>
    <source>
        <strain evidence="7">cv. KIB-2019</strain>
    </source>
</reference>
<dbReference type="PANTHER" id="PTHR10634:SF104">
    <property type="entry name" value="ZINC FINGER A20 AND AN1 DOMAIN-CONTAINING STRESS-ASSOCIATED PROTEIN 2"/>
    <property type="match status" value="1"/>
</dbReference>
<organism evidence="6 7">
    <name type="scientific">Anisodus acutangulus</name>
    <dbReference type="NCBI Taxonomy" id="402998"/>
    <lineage>
        <taxon>Eukaryota</taxon>
        <taxon>Viridiplantae</taxon>
        <taxon>Streptophyta</taxon>
        <taxon>Embryophyta</taxon>
        <taxon>Tracheophyta</taxon>
        <taxon>Spermatophyta</taxon>
        <taxon>Magnoliopsida</taxon>
        <taxon>eudicotyledons</taxon>
        <taxon>Gunneridae</taxon>
        <taxon>Pentapetalae</taxon>
        <taxon>asterids</taxon>
        <taxon>lamiids</taxon>
        <taxon>Solanales</taxon>
        <taxon>Solanaceae</taxon>
        <taxon>Solanoideae</taxon>
        <taxon>Hyoscyameae</taxon>
        <taxon>Anisodus</taxon>
    </lineage>
</organism>
<keyword evidence="7" id="KW-1185">Reference proteome</keyword>
<keyword evidence="3" id="KW-0863">Zinc-finger</keyword>
<dbReference type="EMBL" id="JAJAGQ010000019">
    <property type="protein sequence ID" value="KAJ8534249.1"/>
    <property type="molecule type" value="Genomic_DNA"/>
</dbReference>
<dbReference type="SMART" id="SM00154">
    <property type="entry name" value="ZnF_AN1"/>
    <property type="match status" value="1"/>
</dbReference>
<evidence type="ECO:0000256" key="4">
    <source>
        <dbReference type="ARBA" id="ARBA00022833"/>
    </source>
</evidence>
<dbReference type="Proteomes" id="UP001152561">
    <property type="component" value="Unassembled WGS sequence"/>
</dbReference>
<comment type="function">
    <text evidence="1">May be involved in environmental stress response.</text>
</comment>
<sequence length="141" mass="16701">MTQISIIRCLWKQTHNWPVYIEKRRIRKENGMAKLSFSNLSQFRPSFFASRFQFRLTAAKNGVFQRDRLPSSRRSHPLHQQLIEGYLYRSFFRFILRCGNLFCAAHRYSDKHDCPYDYKNAGRDAIAKANPVVVAEKLNKI</sequence>
<feature type="domain" description="AN1-type" evidence="5">
    <location>
        <begin position="91"/>
        <end position="119"/>
    </location>
</feature>
<dbReference type="InterPro" id="IPR050652">
    <property type="entry name" value="AN1_A20_ZnFinger"/>
</dbReference>
<accession>A0A9Q1LCV8</accession>
<keyword evidence="2" id="KW-0479">Metal-binding</keyword>
<gene>
    <name evidence="6" type="ORF">K7X08_007573</name>
</gene>
<dbReference type="OrthoDB" id="428577at2759"/>
<comment type="caution">
    <text evidence="6">The sequence shown here is derived from an EMBL/GenBank/DDBJ whole genome shotgun (WGS) entry which is preliminary data.</text>
</comment>
<evidence type="ECO:0000256" key="1">
    <source>
        <dbReference type="ARBA" id="ARBA00003732"/>
    </source>
</evidence>
<dbReference type="InterPro" id="IPR035896">
    <property type="entry name" value="AN1-like_Znf"/>
</dbReference>
<protein>
    <recommendedName>
        <fullName evidence="5">AN1-type domain-containing protein</fullName>
    </recommendedName>
</protein>
<evidence type="ECO:0000259" key="5">
    <source>
        <dbReference type="SMART" id="SM00154"/>
    </source>
</evidence>
<dbReference type="GO" id="GO:0008270">
    <property type="term" value="F:zinc ion binding"/>
    <property type="evidence" value="ECO:0007669"/>
    <property type="project" value="UniProtKB-KW"/>
</dbReference>
<dbReference type="Gene3D" id="4.10.1110.10">
    <property type="entry name" value="AN1-like Zinc finger"/>
    <property type="match status" value="1"/>
</dbReference>
<dbReference type="AlphaFoldDB" id="A0A9Q1LCV8"/>
<evidence type="ECO:0000256" key="3">
    <source>
        <dbReference type="ARBA" id="ARBA00022771"/>
    </source>
</evidence>
<name>A0A9Q1LCV8_9SOLA</name>
<dbReference type="InterPro" id="IPR000058">
    <property type="entry name" value="Znf_AN1"/>
</dbReference>
<keyword evidence="4" id="KW-0862">Zinc</keyword>
<evidence type="ECO:0000256" key="2">
    <source>
        <dbReference type="ARBA" id="ARBA00022723"/>
    </source>
</evidence>
<proteinExistence type="predicted"/>
<dbReference type="SUPFAM" id="SSF118310">
    <property type="entry name" value="AN1-like Zinc finger"/>
    <property type="match status" value="1"/>
</dbReference>
<evidence type="ECO:0000313" key="7">
    <source>
        <dbReference type="Proteomes" id="UP001152561"/>
    </source>
</evidence>